<dbReference type="EMBL" id="CP133619">
    <property type="protein sequence ID" value="WMV41171.1"/>
    <property type="molecule type" value="Genomic_DNA"/>
</dbReference>
<organism evidence="1 2">
    <name type="scientific">Solanum verrucosum</name>
    <dbReference type="NCBI Taxonomy" id="315347"/>
    <lineage>
        <taxon>Eukaryota</taxon>
        <taxon>Viridiplantae</taxon>
        <taxon>Streptophyta</taxon>
        <taxon>Embryophyta</taxon>
        <taxon>Tracheophyta</taxon>
        <taxon>Spermatophyta</taxon>
        <taxon>Magnoliopsida</taxon>
        <taxon>eudicotyledons</taxon>
        <taxon>Gunneridae</taxon>
        <taxon>Pentapetalae</taxon>
        <taxon>asterids</taxon>
        <taxon>lamiids</taxon>
        <taxon>Solanales</taxon>
        <taxon>Solanaceae</taxon>
        <taxon>Solanoideae</taxon>
        <taxon>Solaneae</taxon>
        <taxon>Solanum</taxon>
    </lineage>
</organism>
<dbReference type="Proteomes" id="UP001234989">
    <property type="component" value="Chromosome 8"/>
</dbReference>
<sequence>MLLDKKLWTLPMPAIFIFCDSDTTMCVAHNKMYNEKSKHISLRHAYIKELLTSGIMTIVYVRSNKNLVVSFIKSLNRDAVQ</sequence>
<proteinExistence type="predicted"/>
<protein>
    <submittedName>
        <fullName evidence="1">Uncharacterized protein</fullName>
    </submittedName>
</protein>
<accession>A0AAF0U8N4</accession>
<gene>
    <name evidence="1" type="ORF">MTR67_034556</name>
</gene>
<name>A0AAF0U8N4_SOLVR</name>
<reference evidence="1" key="1">
    <citation type="submission" date="2023-08" db="EMBL/GenBank/DDBJ databases">
        <title>A de novo genome assembly of Solanum verrucosum Schlechtendal, a Mexican diploid species geographically isolated from the other diploid A-genome species in potato relatives.</title>
        <authorList>
            <person name="Hosaka K."/>
        </authorList>
    </citation>
    <scope>NUCLEOTIDE SEQUENCE</scope>
    <source>
        <tissue evidence="1">Young leaves</tissue>
    </source>
</reference>
<evidence type="ECO:0000313" key="2">
    <source>
        <dbReference type="Proteomes" id="UP001234989"/>
    </source>
</evidence>
<keyword evidence="2" id="KW-1185">Reference proteome</keyword>
<evidence type="ECO:0000313" key="1">
    <source>
        <dbReference type="EMBL" id="WMV41171.1"/>
    </source>
</evidence>
<dbReference type="AlphaFoldDB" id="A0AAF0U8N4"/>